<keyword evidence="3" id="KW-0808">Transferase</keyword>
<dbReference type="Pfam" id="PF05185">
    <property type="entry name" value="PRMT5"/>
    <property type="match status" value="1"/>
</dbReference>
<dbReference type="AlphaFoldDB" id="A0A7J6V755"/>
<dbReference type="Gene3D" id="3.40.50.150">
    <property type="entry name" value="Vaccinia Virus protein VP39"/>
    <property type="match status" value="1"/>
</dbReference>
<dbReference type="InterPro" id="IPR035075">
    <property type="entry name" value="PRMT5"/>
</dbReference>
<sequence>MDNLEAQTYETFEKDTVKYSQYQRAVCKALMDRVPDEKASSITTVLMVVGAGRGPLVRASLQAAEETGRKLKVYAVEKNPNAVVTLH</sequence>
<gene>
    <name evidence="3" type="ORF">FRX31_029459</name>
</gene>
<dbReference type="GO" id="GO:0005829">
    <property type="term" value="C:cytosol"/>
    <property type="evidence" value="ECO:0007669"/>
    <property type="project" value="TreeGrafter"/>
</dbReference>
<evidence type="ECO:0000259" key="2">
    <source>
        <dbReference type="Pfam" id="PF05185"/>
    </source>
</evidence>
<keyword evidence="3" id="KW-0489">Methyltransferase</keyword>
<dbReference type="GO" id="GO:0005634">
    <property type="term" value="C:nucleus"/>
    <property type="evidence" value="ECO:0007669"/>
    <property type="project" value="TreeGrafter"/>
</dbReference>
<proteinExistence type="predicted"/>
<dbReference type="InterPro" id="IPR029063">
    <property type="entry name" value="SAM-dependent_MTases_sf"/>
</dbReference>
<dbReference type="Proteomes" id="UP000554482">
    <property type="component" value="Unassembled WGS sequence"/>
</dbReference>
<feature type="domain" description="PRMT5 arginine-N-methyltransferase" evidence="2">
    <location>
        <begin position="1"/>
        <end position="87"/>
    </location>
</feature>
<name>A0A7J6V755_THATH</name>
<dbReference type="EMBL" id="JABWDY010036760">
    <property type="protein sequence ID" value="KAF5180954.1"/>
    <property type="molecule type" value="Genomic_DNA"/>
</dbReference>
<dbReference type="OrthoDB" id="1710126at2759"/>
<protein>
    <submittedName>
        <fullName evidence="3">Arginine N-methyltransferase</fullName>
    </submittedName>
</protein>
<evidence type="ECO:0000313" key="3">
    <source>
        <dbReference type="EMBL" id="KAF5180954.1"/>
    </source>
</evidence>
<organism evidence="3 4">
    <name type="scientific">Thalictrum thalictroides</name>
    <name type="common">Rue-anemone</name>
    <name type="synonym">Anemone thalictroides</name>
    <dbReference type="NCBI Taxonomy" id="46969"/>
    <lineage>
        <taxon>Eukaryota</taxon>
        <taxon>Viridiplantae</taxon>
        <taxon>Streptophyta</taxon>
        <taxon>Embryophyta</taxon>
        <taxon>Tracheophyta</taxon>
        <taxon>Spermatophyta</taxon>
        <taxon>Magnoliopsida</taxon>
        <taxon>Ranunculales</taxon>
        <taxon>Ranunculaceae</taxon>
        <taxon>Thalictroideae</taxon>
        <taxon>Thalictrum</taxon>
    </lineage>
</organism>
<evidence type="ECO:0000313" key="4">
    <source>
        <dbReference type="Proteomes" id="UP000554482"/>
    </source>
</evidence>
<dbReference type="InterPro" id="IPR025799">
    <property type="entry name" value="Arg_MeTrfase"/>
</dbReference>
<evidence type="ECO:0000256" key="1">
    <source>
        <dbReference type="ARBA" id="ARBA00022691"/>
    </source>
</evidence>
<dbReference type="PANTHER" id="PTHR10738">
    <property type="entry name" value="PROTEIN ARGININE N-METHYLTRANSFERASE 5"/>
    <property type="match status" value="1"/>
</dbReference>
<feature type="non-terminal residue" evidence="3">
    <location>
        <position position="1"/>
    </location>
</feature>
<dbReference type="GO" id="GO:0016274">
    <property type="term" value="F:protein-arginine N-methyltransferase activity"/>
    <property type="evidence" value="ECO:0007669"/>
    <property type="project" value="InterPro"/>
</dbReference>
<dbReference type="PANTHER" id="PTHR10738:SF0">
    <property type="entry name" value="PROTEIN ARGININE N-METHYLTRANSFERASE 5"/>
    <property type="match status" value="1"/>
</dbReference>
<dbReference type="GO" id="GO:0032259">
    <property type="term" value="P:methylation"/>
    <property type="evidence" value="ECO:0007669"/>
    <property type="project" value="UniProtKB-KW"/>
</dbReference>
<keyword evidence="1" id="KW-0949">S-adenosyl-L-methionine</keyword>
<reference evidence="3 4" key="1">
    <citation type="submission" date="2020-06" db="EMBL/GenBank/DDBJ databases">
        <title>Transcriptomic and genomic resources for Thalictrum thalictroides and T. hernandezii: Facilitating candidate gene discovery in an emerging model plant lineage.</title>
        <authorList>
            <person name="Arias T."/>
            <person name="Riano-Pachon D.M."/>
            <person name="Di Stilio V.S."/>
        </authorList>
    </citation>
    <scope>NUCLEOTIDE SEQUENCE [LARGE SCALE GENOMIC DNA]</scope>
    <source>
        <strain evidence="4">cv. WT478/WT964</strain>
        <tissue evidence="3">Leaves</tissue>
    </source>
</reference>
<comment type="caution">
    <text evidence="3">The sequence shown here is derived from an EMBL/GenBank/DDBJ whole genome shotgun (WGS) entry which is preliminary data.</text>
</comment>
<accession>A0A7J6V755</accession>
<keyword evidence="4" id="KW-1185">Reference proteome</keyword>
<dbReference type="GO" id="GO:0006355">
    <property type="term" value="P:regulation of DNA-templated transcription"/>
    <property type="evidence" value="ECO:0007669"/>
    <property type="project" value="TreeGrafter"/>
</dbReference>